<feature type="binding site" evidence="8">
    <location>
        <position position="97"/>
    </location>
    <ligand>
        <name>Mg(2+)</name>
        <dbReference type="ChEBI" id="CHEBI:18420"/>
    </ligand>
</feature>
<dbReference type="PANTHER" id="PTHR19136:SF81">
    <property type="entry name" value="MOLYBDENUM COFACTOR GUANYLYLTRANSFERASE"/>
    <property type="match status" value="1"/>
</dbReference>
<feature type="binding site" evidence="8">
    <location>
        <position position="20"/>
    </location>
    <ligand>
        <name>GTP</name>
        <dbReference type="ChEBI" id="CHEBI:37565"/>
    </ligand>
</feature>
<evidence type="ECO:0000259" key="9">
    <source>
        <dbReference type="Pfam" id="PF12804"/>
    </source>
</evidence>
<evidence type="ECO:0000313" key="11">
    <source>
        <dbReference type="EMBL" id="SFK84465.1"/>
    </source>
</evidence>
<evidence type="ECO:0000256" key="8">
    <source>
        <dbReference type="HAMAP-Rule" id="MF_00316"/>
    </source>
</evidence>
<dbReference type="AlphaFoldDB" id="A0A0F7HIR1"/>
<name>A0A0F7HIR1_9STAP</name>
<dbReference type="Pfam" id="PF12804">
    <property type="entry name" value="NTP_transf_3"/>
    <property type="match status" value="1"/>
</dbReference>
<gene>
    <name evidence="8" type="primary">mobA</name>
    <name evidence="10" type="ORF">AAT16_02430</name>
    <name evidence="11" type="ORF">SAMN05216235_2038</name>
</gene>
<evidence type="ECO:0000256" key="5">
    <source>
        <dbReference type="ARBA" id="ARBA00022842"/>
    </source>
</evidence>
<evidence type="ECO:0000313" key="12">
    <source>
        <dbReference type="Proteomes" id="UP000034029"/>
    </source>
</evidence>
<sequence>MKTLGVILAGGNSTRFGEDKSLYKIDGKPMVEHIADIIKASHAADEIIVSTNSRLKTAFNYETVTDDDRFTDKGPIGGLFAAASAYPDSRLLVVSCDTPYVPARWLRKLHDAALADSETLVLTKEGDRIHPLIAVYQGQDLAESLEAQLRTGRLSMKAFFEHRKTVILDAKENGVPKDALVNINRRTDIL</sequence>
<keyword evidence="2 8" id="KW-0808">Transferase</keyword>
<organism evidence="11 13">
    <name type="scientific">Salinicoccus halodurans</name>
    <dbReference type="NCBI Taxonomy" id="407035"/>
    <lineage>
        <taxon>Bacteria</taxon>
        <taxon>Bacillati</taxon>
        <taxon>Bacillota</taxon>
        <taxon>Bacilli</taxon>
        <taxon>Bacillales</taxon>
        <taxon>Staphylococcaceae</taxon>
        <taxon>Salinicoccus</taxon>
    </lineage>
</organism>
<keyword evidence="12" id="KW-1185">Reference proteome</keyword>
<evidence type="ECO:0000256" key="1">
    <source>
        <dbReference type="ARBA" id="ARBA00022490"/>
    </source>
</evidence>
<dbReference type="EMBL" id="FOTB01000004">
    <property type="protein sequence ID" value="SFK84465.1"/>
    <property type="molecule type" value="Genomic_DNA"/>
</dbReference>
<reference evidence="12" key="2">
    <citation type="submission" date="2015-04" db="EMBL/GenBank/DDBJ databases">
        <title>Complete genome sequence of Salinicoccus halodurans strain H3B36, isolated from the Qaidam basin of China.</title>
        <authorList>
            <person name="Ma Y."/>
            <person name="Jiang K."/>
            <person name="Xue Y."/>
        </authorList>
    </citation>
    <scope>NUCLEOTIDE SEQUENCE [LARGE SCALE GENOMIC DNA]</scope>
    <source>
        <strain evidence="12">H3B36</strain>
    </source>
</reference>
<keyword evidence="7 8" id="KW-0501">Molybdenum cofactor biosynthesis</keyword>
<evidence type="ECO:0000256" key="6">
    <source>
        <dbReference type="ARBA" id="ARBA00023134"/>
    </source>
</evidence>
<feature type="domain" description="MobA-like NTP transferase" evidence="9">
    <location>
        <begin position="5"/>
        <end position="160"/>
    </location>
</feature>
<dbReference type="GO" id="GO:0005525">
    <property type="term" value="F:GTP binding"/>
    <property type="evidence" value="ECO:0007669"/>
    <property type="project" value="UniProtKB-UniRule"/>
</dbReference>
<comment type="caution">
    <text evidence="8">Lacks conserved residue(s) required for the propagation of feature annotation.</text>
</comment>
<reference evidence="10 12" key="1">
    <citation type="journal article" date="2015" name="Int. J. Syst. Evol. Microbiol.">
        <title>Complete genome sequence of Salinicoccus halodurans H3B36, isolated from the Qaidam Basin in China.</title>
        <authorList>
            <person name="Jiang K."/>
            <person name="Xue Y."/>
            <person name="Ma Y."/>
        </authorList>
    </citation>
    <scope>NUCLEOTIDE SEQUENCE [LARGE SCALE GENOMIC DNA]</scope>
    <source>
        <strain evidence="10 12">H3B36</strain>
    </source>
</reference>
<reference evidence="11 13" key="3">
    <citation type="submission" date="2016-10" db="EMBL/GenBank/DDBJ databases">
        <authorList>
            <person name="Varghese N."/>
            <person name="Submissions S."/>
        </authorList>
    </citation>
    <scope>NUCLEOTIDE SEQUENCE [LARGE SCALE GENOMIC DNA]</scope>
    <source>
        <strain evidence="11 13">CGMCC 1.6501</strain>
    </source>
</reference>
<keyword evidence="11" id="KW-0548">Nucleotidyltransferase</keyword>
<dbReference type="Gene3D" id="3.90.550.10">
    <property type="entry name" value="Spore Coat Polysaccharide Biosynthesis Protein SpsA, Chain A"/>
    <property type="match status" value="1"/>
</dbReference>
<dbReference type="GO" id="GO:0061603">
    <property type="term" value="F:molybdenum cofactor guanylyltransferase activity"/>
    <property type="evidence" value="ECO:0007669"/>
    <property type="project" value="UniProtKB-EC"/>
</dbReference>
<protein>
    <recommendedName>
        <fullName evidence="8">Probable molybdenum cofactor guanylyltransferase</fullName>
        <shortName evidence="8">MoCo guanylyltransferase</shortName>
        <ecNumber evidence="8">2.7.7.77</ecNumber>
    </recommendedName>
    <alternativeName>
        <fullName evidence="8">GTP:molybdopterin guanylyltransferase</fullName>
    </alternativeName>
    <alternativeName>
        <fullName evidence="8">Mo-MPT guanylyltransferase</fullName>
    </alternativeName>
    <alternativeName>
        <fullName evidence="8">Molybdopterin guanylyltransferase</fullName>
    </alternativeName>
    <alternativeName>
        <fullName evidence="8">Molybdopterin-guanine dinucleotide synthase</fullName>
        <shortName evidence="8">MGD synthase</shortName>
    </alternativeName>
</protein>
<dbReference type="SUPFAM" id="SSF53448">
    <property type="entry name" value="Nucleotide-diphospho-sugar transferases"/>
    <property type="match status" value="1"/>
</dbReference>
<dbReference type="EMBL" id="CP011366">
    <property type="protein sequence ID" value="AKG73172.1"/>
    <property type="molecule type" value="Genomic_DNA"/>
</dbReference>
<evidence type="ECO:0000256" key="2">
    <source>
        <dbReference type="ARBA" id="ARBA00022679"/>
    </source>
</evidence>
<dbReference type="EC" id="2.7.7.77" evidence="8"/>
<proteinExistence type="inferred from homology"/>
<comment type="similarity">
    <text evidence="8">Belongs to the MobA family.</text>
</comment>
<dbReference type="Proteomes" id="UP000183090">
    <property type="component" value="Unassembled WGS sequence"/>
</dbReference>
<dbReference type="GO" id="GO:0005737">
    <property type="term" value="C:cytoplasm"/>
    <property type="evidence" value="ECO:0007669"/>
    <property type="project" value="UniProtKB-SubCell"/>
</dbReference>
<dbReference type="CDD" id="cd02503">
    <property type="entry name" value="MobA"/>
    <property type="match status" value="1"/>
</dbReference>
<comment type="function">
    <text evidence="8">Transfers a GMP moiety from GTP to Mo-molybdopterin (Mo-MPT) cofactor (Moco or molybdenum cofactor) to form Mo-molybdopterin guanine dinucleotide (Mo-MGD) cofactor.</text>
</comment>
<dbReference type="PANTHER" id="PTHR19136">
    <property type="entry name" value="MOLYBDENUM COFACTOR GUANYLYLTRANSFERASE"/>
    <property type="match status" value="1"/>
</dbReference>
<dbReference type="HAMAP" id="MF_00316">
    <property type="entry name" value="MobA"/>
    <property type="match status" value="1"/>
</dbReference>
<feature type="binding site" evidence="8">
    <location>
        <position position="97"/>
    </location>
    <ligand>
        <name>GTP</name>
        <dbReference type="ChEBI" id="CHEBI:37565"/>
    </ligand>
</feature>
<comment type="domain">
    <text evidence="8">The N-terminal domain determines nucleotide recognition and specific binding, while the C-terminal domain determines the specific binding to the target protein.</text>
</comment>
<dbReference type="KEGG" id="shv:AAT16_02430"/>
<keyword evidence="1 8" id="KW-0963">Cytoplasm</keyword>
<comment type="subcellular location">
    <subcellularLocation>
        <location evidence="8">Cytoplasm</location>
    </subcellularLocation>
</comment>
<evidence type="ECO:0000313" key="10">
    <source>
        <dbReference type="EMBL" id="AKG73172.1"/>
    </source>
</evidence>
<dbReference type="InterPro" id="IPR013482">
    <property type="entry name" value="Molybde_CF_guanTrfase"/>
</dbReference>
<evidence type="ECO:0000313" key="13">
    <source>
        <dbReference type="Proteomes" id="UP000183090"/>
    </source>
</evidence>
<comment type="catalytic activity">
    <reaction evidence="8">
        <text>Mo-molybdopterin + GTP + H(+) = Mo-molybdopterin guanine dinucleotide + diphosphate</text>
        <dbReference type="Rhea" id="RHEA:34243"/>
        <dbReference type="ChEBI" id="CHEBI:15378"/>
        <dbReference type="ChEBI" id="CHEBI:33019"/>
        <dbReference type="ChEBI" id="CHEBI:37565"/>
        <dbReference type="ChEBI" id="CHEBI:71302"/>
        <dbReference type="ChEBI" id="CHEBI:71310"/>
        <dbReference type="EC" id="2.7.7.77"/>
    </reaction>
</comment>
<feature type="binding site" evidence="8">
    <location>
        <position position="66"/>
    </location>
    <ligand>
        <name>GTP</name>
        <dbReference type="ChEBI" id="CHEBI:37565"/>
    </ligand>
</feature>
<dbReference type="Proteomes" id="UP000034029">
    <property type="component" value="Chromosome"/>
</dbReference>
<keyword evidence="5 8" id="KW-0460">Magnesium</keyword>
<accession>A0A0F7HIR1</accession>
<dbReference type="InterPro" id="IPR025877">
    <property type="entry name" value="MobA-like_NTP_Trfase"/>
</dbReference>
<evidence type="ECO:0000256" key="3">
    <source>
        <dbReference type="ARBA" id="ARBA00022723"/>
    </source>
</evidence>
<dbReference type="GO" id="GO:0046872">
    <property type="term" value="F:metal ion binding"/>
    <property type="evidence" value="ECO:0007669"/>
    <property type="project" value="UniProtKB-KW"/>
</dbReference>
<keyword evidence="4 8" id="KW-0547">Nucleotide-binding</keyword>
<comment type="cofactor">
    <cofactor evidence="8">
        <name>Mg(2+)</name>
        <dbReference type="ChEBI" id="CHEBI:18420"/>
    </cofactor>
</comment>
<keyword evidence="3 8" id="KW-0479">Metal-binding</keyword>
<feature type="binding site" evidence="8">
    <location>
        <begin position="8"/>
        <end position="10"/>
    </location>
    <ligand>
        <name>GTP</name>
        <dbReference type="ChEBI" id="CHEBI:37565"/>
    </ligand>
</feature>
<dbReference type="RefSeq" id="WP_046789364.1">
    <property type="nucleotide sequence ID" value="NZ_CP011366.1"/>
</dbReference>
<keyword evidence="6 8" id="KW-0342">GTP-binding</keyword>
<dbReference type="InterPro" id="IPR029044">
    <property type="entry name" value="Nucleotide-diphossugar_trans"/>
</dbReference>
<evidence type="ECO:0000256" key="4">
    <source>
        <dbReference type="ARBA" id="ARBA00022741"/>
    </source>
</evidence>
<dbReference type="GO" id="GO:0006777">
    <property type="term" value="P:Mo-molybdopterin cofactor biosynthetic process"/>
    <property type="evidence" value="ECO:0007669"/>
    <property type="project" value="UniProtKB-KW"/>
</dbReference>
<dbReference type="OrthoDB" id="9788394at2"/>
<evidence type="ECO:0000256" key="7">
    <source>
        <dbReference type="ARBA" id="ARBA00023150"/>
    </source>
</evidence>